<dbReference type="SUPFAM" id="SSF47413">
    <property type="entry name" value="lambda repressor-like DNA-binding domains"/>
    <property type="match status" value="1"/>
</dbReference>
<gene>
    <name evidence="2" type="ORF">FPZ11_14505</name>
</gene>
<protein>
    <submittedName>
        <fullName evidence="2">Helix-turn-helix transcriptional regulator</fullName>
    </submittedName>
</protein>
<dbReference type="CDD" id="cd00093">
    <property type="entry name" value="HTH_XRE"/>
    <property type="match status" value="1"/>
</dbReference>
<evidence type="ECO:0000259" key="1">
    <source>
        <dbReference type="PROSITE" id="PS50943"/>
    </source>
</evidence>
<dbReference type="Gene3D" id="1.10.260.40">
    <property type="entry name" value="lambda repressor-like DNA-binding domains"/>
    <property type="match status" value="1"/>
</dbReference>
<accession>A0A5B8M689</accession>
<dbReference type="SMART" id="SM00530">
    <property type="entry name" value="HTH_XRE"/>
    <property type="match status" value="1"/>
</dbReference>
<dbReference type="Proteomes" id="UP000320216">
    <property type="component" value="Chromosome"/>
</dbReference>
<dbReference type="Pfam" id="PF13443">
    <property type="entry name" value="HTH_26"/>
    <property type="match status" value="1"/>
</dbReference>
<organism evidence="2 3">
    <name type="scientific">Humibacter ginsenosidimutans</name>
    <dbReference type="NCBI Taxonomy" id="2599293"/>
    <lineage>
        <taxon>Bacteria</taxon>
        <taxon>Bacillati</taxon>
        <taxon>Actinomycetota</taxon>
        <taxon>Actinomycetes</taxon>
        <taxon>Micrococcales</taxon>
        <taxon>Microbacteriaceae</taxon>
        <taxon>Humibacter</taxon>
    </lineage>
</organism>
<dbReference type="InterPro" id="IPR010982">
    <property type="entry name" value="Lambda_DNA-bd_dom_sf"/>
</dbReference>
<feature type="domain" description="HTH cro/C1-type" evidence="1">
    <location>
        <begin position="31"/>
        <end position="85"/>
    </location>
</feature>
<dbReference type="OrthoDB" id="3236818at2"/>
<dbReference type="AlphaFoldDB" id="A0A5B8M689"/>
<keyword evidence="3" id="KW-1185">Reference proteome</keyword>
<proteinExistence type="predicted"/>
<dbReference type="PROSITE" id="PS50943">
    <property type="entry name" value="HTH_CROC1"/>
    <property type="match status" value="1"/>
</dbReference>
<evidence type="ECO:0000313" key="3">
    <source>
        <dbReference type="Proteomes" id="UP000320216"/>
    </source>
</evidence>
<evidence type="ECO:0000313" key="2">
    <source>
        <dbReference type="EMBL" id="QDZ15816.1"/>
    </source>
</evidence>
<sequence>MSTTYLDCKMVQNGHRVTHMDEYTAAAAAELRAAQARAQLSDIALAERAGIPVVTLRRYLKGTRDTPSSALFKIAFALDMTIGELLDEAMKRVKR</sequence>
<reference evidence="2 3" key="1">
    <citation type="submission" date="2019-07" db="EMBL/GenBank/DDBJ databases">
        <title>Full genome sequence of Humibacter sp. WJ7-1.</title>
        <authorList>
            <person name="Im W.-T."/>
        </authorList>
    </citation>
    <scope>NUCLEOTIDE SEQUENCE [LARGE SCALE GENOMIC DNA]</scope>
    <source>
        <strain evidence="2 3">WJ7-1</strain>
    </source>
</reference>
<dbReference type="EMBL" id="CP042305">
    <property type="protein sequence ID" value="QDZ15816.1"/>
    <property type="molecule type" value="Genomic_DNA"/>
</dbReference>
<dbReference type="KEGG" id="huw:FPZ11_14505"/>
<name>A0A5B8M689_9MICO</name>
<dbReference type="InterPro" id="IPR001387">
    <property type="entry name" value="Cro/C1-type_HTH"/>
</dbReference>
<dbReference type="GO" id="GO:0003677">
    <property type="term" value="F:DNA binding"/>
    <property type="evidence" value="ECO:0007669"/>
    <property type="project" value="InterPro"/>
</dbReference>